<gene>
    <name evidence="3" type="ordered locus">LOC_Os10g12812</name>
    <name evidence="2" type="ordered locus">LOC_Os11g33462</name>
</gene>
<sequence length="228" mass="23356">MMDRGGVWMEGKRCRGRPCRCDAGGGGGVVDRCTARRDRRPNNSGEADGEVRGDGVPAKPRSGRGGGLRHHARGGMAAPADARARRKGAAGGDVDEEEGEAGAGDGVPAMFGRGGGDAGDESGVVEPREVVATSTGVQAGRWRRLEAAGAEEMDGRRRKRSSGGHLVKRRAGRRGGGGGDAGGGDGAAGRRTGEAAPAAGGGRQRGRERATVGRWLETTGELGRRPKR</sequence>
<protein>
    <recommendedName>
        <fullName evidence="4">BKRF1 encodes EBNA-1 protein-like</fullName>
    </recommendedName>
</protein>
<reference evidence="2" key="3">
    <citation type="journal article" date="2005" name="BMC Biol.">
        <title>The sequence of rice chromosomes 11 and 12, rich in disease resistance genes and recent gene duplications.</title>
        <authorList>
            <consortium name="The rice chromosomes 11 and 12 sequencing consortia"/>
        </authorList>
    </citation>
    <scope>NUCLEOTIDE SEQUENCE [LARGE SCALE GENOMIC DNA]</scope>
</reference>
<reference evidence="3" key="2">
    <citation type="submission" date="2003-05" db="EMBL/GenBank/DDBJ databases">
        <authorList>
            <person name="Buell C.R."/>
            <person name="Wing R.A."/>
            <person name="McCombie W.R."/>
            <person name="Messing J."/>
            <person name="Yuan Q."/>
            <person name="Ouyang S."/>
        </authorList>
    </citation>
    <scope>NUCLEOTIDE SEQUENCE</scope>
</reference>
<feature type="region of interest" description="Disordered" evidence="1">
    <location>
        <begin position="23"/>
        <end position="125"/>
    </location>
</feature>
<organism evidence="3">
    <name type="scientific">Oryza sativa subsp. japonica</name>
    <name type="common">Rice</name>
    <dbReference type="NCBI Taxonomy" id="39947"/>
    <lineage>
        <taxon>Eukaryota</taxon>
        <taxon>Viridiplantae</taxon>
        <taxon>Streptophyta</taxon>
        <taxon>Embryophyta</taxon>
        <taxon>Tracheophyta</taxon>
        <taxon>Spermatophyta</taxon>
        <taxon>Magnoliopsida</taxon>
        <taxon>Liliopsida</taxon>
        <taxon>Poales</taxon>
        <taxon>Poaceae</taxon>
        <taxon>BOP clade</taxon>
        <taxon>Oryzoideae</taxon>
        <taxon>Oryzeae</taxon>
        <taxon>Oryzinae</taxon>
        <taxon>Oryza</taxon>
        <taxon>Oryza sativa</taxon>
    </lineage>
</organism>
<feature type="region of interest" description="Disordered" evidence="1">
    <location>
        <begin position="146"/>
        <end position="228"/>
    </location>
</feature>
<evidence type="ECO:0000313" key="2">
    <source>
        <dbReference type="EMBL" id="ABG22510.1"/>
    </source>
</evidence>
<reference evidence="3" key="5">
    <citation type="submission" date="2006-07" db="EMBL/GenBank/DDBJ databases">
        <authorList>
            <person name="Buell R."/>
        </authorList>
    </citation>
    <scope>NUCLEOTIDE SEQUENCE</scope>
</reference>
<proteinExistence type="predicted"/>
<dbReference type="AlphaFoldDB" id="Q109X7"/>
<feature type="compositionally biased region" description="Gly residues" evidence="1">
    <location>
        <begin position="174"/>
        <end position="187"/>
    </location>
</feature>
<evidence type="ECO:0008006" key="4">
    <source>
        <dbReference type="Google" id="ProtNLM"/>
    </source>
</evidence>
<evidence type="ECO:0000256" key="1">
    <source>
        <dbReference type="SAM" id="MobiDB-lite"/>
    </source>
</evidence>
<reference evidence="2" key="4">
    <citation type="submission" date="2005-04" db="EMBL/GenBank/DDBJ databases">
        <authorList>
            <person name="Buell C.R."/>
            <person name="Wing R.A."/>
            <person name="McCombie W.A."/>
            <person name="Ouyang S."/>
        </authorList>
    </citation>
    <scope>NUCLEOTIDE SEQUENCE</scope>
</reference>
<accession>Q109X7</accession>
<name>Q109X7_ORYSJ</name>
<evidence type="ECO:0000313" key="3">
    <source>
        <dbReference type="EMBL" id="ABG65987.1"/>
    </source>
</evidence>
<dbReference type="EMBL" id="DP000010">
    <property type="protein sequence ID" value="ABG22510.1"/>
    <property type="molecule type" value="Genomic_DNA"/>
</dbReference>
<feature type="compositionally biased region" description="Basic residues" evidence="1">
    <location>
        <begin position="156"/>
        <end position="173"/>
    </location>
</feature>
<reference evidence="3" key="1">
    <citation type="journal article" date="2003" name="Science">
        <title>In-depth view of structure, activity, and evolution of rice chromosome 10.</title>
        <authorList>
            <consortium name="Rice Chromosome 10 Sequencing Consortium"/>
        </authorList>
    </citation>
    <scope>NUCLEOTIDE SEQUENCE [LARGE SCALE GENOMIC DNA]</scope>
</reference>
<dbReference type="EMBL" id="DP000086">
    <property type="protein sequence ID" value="ABG65987.1"/>
    <property type="molecule type" value="Genomic_DNA"/>
</dbReference>